<keyword evidence="1" id="KW-0732">Signal</keyword>
<feature type="signal peptide" evidence="1">
    <location>
        <begin position="1"/>
        <end position="20"/>
    </location>
</feature>
<evidence type="ECO:0000313" key="4">
    <source>
        <dbReference type="Proteomes" id="UP000245430"/>
    </source>
</evidence>
<feature type="domain" description="DUF4440" evidence="2">
    <location>
        <begin position="38"/>
        <end position="141"/>
    </location>
</feature>
<gene>
    <name evidence="3" type="ORF">LX78_00867</name>
</gene>
<name>A0A316E9F9_9FLAO</name>
<comment type="caution">
    <text evidence="3">The sequence shown here is derived from an EMBL/GenBank/DDBJ whole genome shotgun (WGS) entry which is preliminary data.</text>
</comment>
<dbReference type="InterPro" id="IPR032710">
    <property type="entry name" value="NTF2-like_dom_sf"/>
</dbReference>
<evidence type="ECO:0000313" key="3">
    <source>
        <dbReference type="EMBL" id="PWK19520.1"/>
    </source>
</evidence>
<keyword evidence="4" id="KW-1185">Reference proteome</keyword>
<dbReference type="Pfam" id="PF14534">
    <property type="entry name" value="DUF4440"/>
    <property type="match status" value="1"/>
</dbReference>
<dbReference type="SUPFAM" id="SSF54427">
    <property type="entry name" value="NTF2-like"/>
    <property type="match status" value="1"/>
</dbReference>
<feature type="chain" id="PRO_5016328891" evidence="1">
    <location>
        <begin position="21"/>
        <end position="170"/>
    </location>
</feature>
<dbReference type="GO" id="GO:0016853">
    <property type="term" value="F:isomerase activity"/>
    <property type="evidence" value="ECO:0007669"/>
    <property type="project" value="UniProtKB-KW"/>
</dbReference>
<accession>A0A316E9F9</accession>
<dbReference type="AlphaFoldDB" id="A0A316E9F9"/>
<evidence type="ECO:0000259" key="2">
    <source>
        <dbReference type="Pfam" id="PF14534"/>
    </source>
</evidence>
<evidence type="ECO:0000256" key="1">
    <source>
        <dbReference type="SAM" id="SignalP"/>
    </source>
</evidence>
<protein>
    <submittedName>
        <fullName evidence="3">Ketosteroid isomerase-like protein</fullName>
    </submittedName>
</protein>
<organism evidence="3 4">
    <name type="scientific">Xanthomarina spongicola</name>
    <dbReference type="NCBI Taxonomy" id="570520"/>
    <lineage>
        <taxon>Bacteria</taxon>
        <taxon>Pseudomonadati</taxon>
        <taxon>Bacteroidota</taxon>
        <taxon>Flavobacteriia</taxon>
        <taxon>Flavobacteriales</taxon>
        <taxon>Flavobacteriaceae</taxon>
        <taxon>Xanthomarina</taxon>
    </lineage>
</organism>
<dbReference type="RefSeq" id="WP_109681422.1">
    <property type="nucleotide sequence ID" value="NZ_QGGP01000002.1"/>
</dbReference>
<reference evidence="3 4" key="1">
    <citation type="submission" date="2018-05" db="EMBL/GenBank/DDBJ databases">
        <title>Genomic Encyclopedia of Archaeal and Bacterial Type Strains, Phase II (KMG-II): from individual species to whole genera.</title>
        <authorList>
            <person name="Goeker M."/>
        </authorList>
    </citation>
    <scope>NUCLEOTIDE SEQUENCE [LARGE SCALE GENOMIC DNA]</scope>
    <source>
        <strain evidence="3 4">DSM 22637</strain>
    </source>
</reference>
<dbReference type="Proteomes" id="UP000245430">
    <property type="component" value="Unassembled WGS sequence"/>
</dbReference>
<dbReference type="EMBL" id="QGGP01000002">
    <property type="protein sequence ID" value="PWK19520.1"/>
    <property type="molecule type" value="Genomic_DNA"/>
</dbReference>
<proteinExistence type="predicted"/>
<dbReference type="Gene3D" id="3.10.450.50">
    <property type="match status" value="1"/>
</dbReference>
<dbReference type="InterPro" id="IPR027843">
    <property type="entry name" value="DUF4440"/>
</dbReference>
<keyword evidence="3" id="KW-0413">Isomerase</keyword>
<sequence length="170" mass="20229">MKTNKIILLLCFIMHFQVFSQTVSSLNAIDNQIWIPFTNAFETYDYKIFANIHSNDLIRINADGKRIQNKEAYIKNYEERWKSHNAEQTISFRFFERLNNEDSASERGVYKLTINSNTAQEQSYYGQFHVILRKEKDIWKILIDYDSSEKNTVDVSTYNKAFAIDDYSRY</sequence>
<dbReference type="OrthoDB" id="951068at2"/>